<feature type="transmembrane region" description="Helical" evidence="1">
    <location>
        <begin position="100"/>
        <end position="121"/>
    </location>
</feature>
<protein>
    <submittedName>
        <fullName evidence="2">DUF952 domain-containing protein</fullName>
    </submittedName>
</protein>
<feature type="transmembrane region" description="Helical" evidence="1">
    <location>
        <begin position="128"/>
        <end position="147"/>
    </location>
</feature>
<dbReference type="AlphaFoldDB" id="A0A930YBT3"/>
<dbReference type="PANTHER" id="PTHR34129:SF1">
    <property type="entry name" value="DUF952 DOMAIN-CONTAINING PROTEIN"/>
    <property type="match status" value="1"/>
</dbReference>
<accession>A0A930YBT3</accession>
<proteinExistence type="predicted"/>
<organism evidence="2 3">
    <name type="scientific">Nocardioides acrostichi</name>
    <dbReference type="NCBI Taxonomy" id="2784339"/>
    <lineage>
        <taxon>Bacteria</taxon>
        <taxon>Bacillati</taxon>
        <taxon>Actinomycetota</taxon>
        <taxon>Actinomycetes</taxon>
        <taxon>Propionibacteriales</taxon>
        <taxon>Nocardioidaceae</taxon>
        <taxon>Nocardioides</taxon>
    </lineage>
</organism>
<keyword evidence="3" id="KW-1185">Reference proteome</keyword>
<feature type="transmembrane region" description="Helical" evidence="1">
    <location>
        <begin position="153"/>
        <end position="175"/>
    </location>
</feature>
<dbReference type="Gene3D" id="3.20.170.20">
    <property type="entry name" value="Protein of unknown function DUF952"/>
    <property type="match status" value="1"/>
</dbReference>
<dbReference type="RefSeq" id="WP_194504064.1">
    <property type="nucleotide sequence ID" value="NZ_JADIVZ010000007.1"/>
</dbReference>
<evidence type="ECO:0000313" key="2">
    <source>
        <dbReference type="EMBL" id="MBF4162803.1"/>
    </source>
</evidence>
<dbReference type="InterPro" id="IPR009297">
    <property type="entry name" value="DUF952"/>
</dbReference>
<dbReference type="EMBL" id="JADIVZ010000007">
    <property type="protein sequence ID" value="MBF4162803.1"/>
    <property type="molecule type" value="Genomic_DNA"/>
</dbReference>
<dbReference type="Pfam" id="PF06108">
    <property type="entry name" value="DUF952"/>
    <property type="match status" value="1"/>
</dbReference>
<keyword evidence="1" id="KW-1133">Transmembrane helix</keyword>
<dbReference type="SUPFAM" id="SSF56399">
    <property type="entry name" value="ADP-ribosylation"/>
    <property type="match status" value="1"/>
</dbReference>
<gene>
    <name evidence="2" type="ORF">ISG29_13985</name>
</gene>
<reference evidence="2" key="1">
    <citation type="submission" date="2020-11" db="EMBL/GenBank/DDBJ databases">
        <title>Nocardioides sp. CBS4Y-1, whole genome shotgun sequence.</title>
        <authorList>
            <person name="Tuo L."/>
        </authorList>
    </citation>
    <scope>NUCLEOTIDE SEQUENCE</scope>
    <source>
        <strain evidence="2">CBS4Y-1</strain>
    </source>
</reference>
<evidence type="ECO:0000313" key="3">
    <source>
        <dbReference type="Proteomes" id="UP000656804"/>
    </source>
</evidence>
<sequence length="185" mass="20214">MRIFHIATEADWLAARESGTYTTSTLGRSLADEGFIHASREDQWRGVYTRFYAQLDEPLLLLEIETHRLGAEVREERPADAPESSSETFPHVYGPLVPTAVLRAVPVLDALAATSFSALFLREVMRNAALGLLIMLLAAAGAVTLGADRDWLGGWGAFVGALLGAALGVLGVRILGKRSRRERRR</sequence>
<keyword evidence="1" id="KW-0472">Membrane</keyword>
<dbReference type="Proteomes" id="UP000656804">
    <property type="component" value="Unassembled WGS sequence"/>
</dbReference>
<dbReference type="PANTHER" id="PTHR34129">
    <property type="entry name" value="BLR1139 PROTEIN"/>
    <property type="match status" value="1"/>
</dbReference>
<keyword evidence="1" id="KW-0812">Transmembrane</keyword>
<comment type="caution">
    <text evidence="2">The sequence shown here is derived from an EMBL/GenBank/DDBJ whole genome shotgun (WGS) entry which is preliminary data.</text>
</comment>
<name>A0A930YBT3_9ACTN</name>
<evidence type="ECO:0000256" key="1">
    <source>
        <dbReference type="SAM" id="Phobius"/>
    </source>
</evidence>